<gene>
    <name evidence="3" type="primary">LOC101680098</name>
</gene>
<feature type="region of interest" description="Disordered" evidence="1">
    <location>
        <begin position="62"/>
        <end position="85"/>
    </location>
</feature>
<keyword evidence="2" id="KW-1185">Reference proteome</keyword>
<organism evidence="2 3">
    <name type="scientific">Mustela putorius furo</name>
    <name type="common">European domestic ferret</name>
    <name type="synonym">Mustela furo</name>
    <dbReference type="NCBI Taxonomy" id="9669"/>
    <lineage>
        <taxon>Eukaryota</taxon>
        <taxon>Metazoa</taxon>
        <taxon>Chordata</taxon>
        <taxon>Craniata</taxon>
        <taxon>Vertebrata</taxon>
        <taxon>Euteleostomi</taxon>
        <taxon>Mammalia</taxon>
        <taxon>Eutheria</taxon>
        <taxon>Laurasiatheria</taxon>
        <taxon>Carnivora</taxon>
        <taxon>Caniformia</taxon>
        <taxon>Musteloidea</taxon>
        <taxon>Mustelidae</taxon>
        <taxon>Mustelinae</taxon>
        <taxon>Mustela</taxon>
    </lineage>
</organism>
<dbReference type="RefSeq" id="XP_012916991.1">
    <property type="nucleotide sequence ID" value="XM_013061537.2"/>
</dbReference>
<protein>
    <submittedName>
        <fullName evidence="3">Uncharacterized protein LOC101680098 isoform X2</fullName>
    </submittedName>
</protein>
<evidence type="ECO:0000256" key="1">
    <source>
        <dbReference type="SAM" id="MobiDB-lite"/>
    </source>
</evidence>
<evidence type="ECO:0000313" key="2">
    <source>
        <dbReference type="Proteomes" id="UP000000715"/>
    </source>
</evidence>
<dbReference type="AlphaFoldDB" id="A0A8U0NXZ2"/>
<dbReference type="GeneID" id="101680098"/>
<proteinExistence type="predicted"/>
<name>A0A8U0NXZ2_MUSPF</name>
<accession>A0A8U0NXZ2</accession>
<evidence type="ECO:0000313" key="3">
    <source>
        <dbReference type="RefSeq" id="XP_012916991.1"/>
    </source>
</evidence>
<reference evidence="3" key="1">
    <citation type="submission" date="2025-08" db="UniProtKB">
        <authorList>
            <consortium name="RefSeq"/>
        </authorList>
    </citation>
    <scope>IDENTIFICATION</scope>
    <source>
        <tissue evidence="3">Brain</tissue>
    </source>
</reference>
<dbReference type="OrthoDB" id="9837799at2759"/>
<dbReference type="Proteomes" id="UP000000715">
    <property type="component" value="Unplaced"/>
</dbReference>
<sequence length="100" mass="10105">MGGRLAFPALVSLPPPPPVLRRSLTLETSVKDSMRAGAPRRAGLALGPKTLLLHGSLCQGGTGPSGNAAGQVPARSHQPGLPILPRCPPAACASRTVLEG</sequence>